<feature type="domain" description="RNase H type-1" evidence="1">
    <location>
        <begin position="31"/>
        <end position="121"/>
    </location>
</feature>
<dbReference type="Pfam" id="PF13456">
    <property type="entry name" value="RVT_3"/>
    <property type="match status" value="1"/>
</dbReference>
<organism evidence="2 3">
    <name type="scientific">Phytophthora cactorum</name>
    <dbReference type="NCBI Taxonomy" id="29920"/>
    <lineage>
        <taxon>Eukaryota</taxon>
        <taxon>Sar</taxon>
        <taxon>Stramenopiles</taxon>
        <taxon>Oomycota</taxon>
        <taxon>Peronosporomycetes</taxon>
        <taxon>Peronosporales</taxon>
        <taxon>Peronosporaceae</taxon>
        <taxon>Phytophthora</taxon>
    </lineage>
</organism>
<name>A0A8T1U018_9STRA</name>
<comment type="caution">
    <text evidence="2">The sequence shown here is derived from an EMBL/GenBank/DDBJ whole genome shotgun (WGS) entry which is preliminary data.</text>
</comment>
<dbReference type="GO" id="GO:0004523">
    <property type="term" value="F:RNA-DNA hybrid ribonuclease activity"/>
    <property type="evidence" value="ECO:0007669"/>
    <property type="project" value="InterPro"/>
</dbReference>
<sequence length="175" mass="20383">QPWTWWIRLRRNTDWWQALGWTSNCLDGKRLLSITQTNNTAEYQGLLVGLRHAVRSRLQGIYVAGDSNLIHTQLRQRRVPRARHLQGVYTQCRMLADRLMVPSWTHHLRQFNKMTDGLANIAMDTRSSKQVFTQDLPSLPQQWTPVLESLQGDIAHWIDLHPDEECRHPTQAGAQ</sequence>
<dbReference type="PANTHER" id="PTHR46387">
    <property type="entry name" value="POLYNUCLEOTIDYL TRANSFERASE, RIBONUCLEASE H-LIKE SUPERFAMILY PROTEIN"/>
    <property type="match status" value="1"/>
</dbReference>
<accession>A0A8T1U018</accession>
<dbReference type="EMBL" id="JAENGZ010001277">
    <property type="protein sequence ID" value="KAG6949227.1"/>
    <property type="molecule type" value="Genomic_DNA"/>
</dbReference>
<evidence type="ECO:0000259" key="1">
    <source>
        <dbReference type="Pfam" id="PF13456"/>
    </source>
</evidence>
<dbReference type="VEuPathDB" id="FungiDB:PC110_g8372"/>
<reference evidence="2" key="1">
    <citation type="submission" date="2021-01" db="EMBL/GenBank/DDBJ databases">
        <title>Phytophthora aleatoria, a newly-described species from Pinus radiata is distinct from Phytophthora cactorum isolates based on comparative genomics.</title>
        <authorList>
            <person name="Mcdougal R."/>
            <person name="Panda P."/>
            <person name="Williams N."/>
            <person name="Studholme D.J."/>
        </authorList>
    </citation>
    <scope>NUCLEOTIDE SEQUENCE</scope>
    <source>
        <strain evidence="2">NZFS 3830</strain>
    </source>
</reference>
<proteinExistence type="predicted"/>
<dbReference type="InterPro" id="IPR002156">
    <property type="entry name" value="RNaseH_domain"/>
</dbReference>
<dbReference type="Proteomes" id="UP000688947">
    <property type="component" value="Unassembled WGS sequence"/>
</dbReference>
<gene>
    <name evidence="2" type="ORF">JG687_00015011</name>
</gene>
<feature type="non-terminal residue" evidence="2">
    <location>
        <position position="1"/>
    </location>
</feature>
<dbReference type="PANTHER" id="PTHR46387:SF2">
    <property type="entry name" value="RIBONUCLEASE HI"/>
    <property type="match status" value="1"/>
</dbReference>
<dbReference type="OrthoDB" id="122355at2759"/>
<dbReference type="AlphaFoldDB" id="A0A8T1U018"/>
<evidence type="ECO:0000313" key="2">
    <source>
        <dbReference type="EMBL" id="KAG6949227.1"/>
    </source>
</evidence>
<dbReference type="GO" id="GO:0003676">
    <property type="term" value="F:nucleic acid binding"/>
    <property type="evidence" value="ECO:0007669"/>
    <property type="project" value="InterPro"/>
</dbReference>
<evidence type="ECO:0000313" key="3">
    <source>
        <dbReference type="Proteomes" id="UP000688947"/>
    </source>
</evidence>
<protein>
    <recommendedName>
        <fullName evidence="1">RNase H type-1 domain-containing protein</fullName>
    </recommendedName>
</protein>